<evidence type="ECO:0000313" key="2">
    <source>
        <dbReference type="EMBL" id="SEG27607.1"/>
    </source>
</evidence>
<feature type="transmembrane region" description="Helical" evidence="1">
    <location>
        <begin position="52"/>
        <end position="72"/>
    </location>
</feature>
<evidence type="ECO:0008006" key="4">
    <source>
        <dbReference type="Google" id="ProtNLM"/>
    </source>
</evidence>
<keyword evidence="3" id="KW-1185">Reference proteome</keyword>
<keyword evidence="1" id="KW-0812">Transmembrane</keyword>
<evidence type="ECO:0000256" key="1">
    <source>
        <dbReference type="SAM" id="Phobius"/>
    </source>
</evidence>
<keyword evidence="1" id="KW-1133">Transmembrane helix</keyword>
<gene>
    <name evidence="2" type="ORF">SAMN05421877_106129</name>
</gene>
<sequence>MTASKNFISKNREIFLFGVFVLLYLFLIDPLLMHADHSSSVLFSGNLILNKIMLLVFAVAGIYILSLVIPMLSQQLVKIWSKSLTTIQKKMILSVMSSLIYGFFVFFVVNGFFNHLVRNKELTLFGADATWQLTIFIAVLIYRTWKDYQEYHAERLQDVV</sequence>
<name>A0A1H5YVV3_9SPHI</name>
<keyword evidence="1" id="KW-0472">Membrane</keyword>
<dbReference type="AlphaFoldDB" id="A0A1H5YVV3"/>
<evidence type="ECO:0000313" key="3">
    <source>
        <dbReference type="Proteomes" id="UP000236731"/>
    </source>
</evidence>
<feature type="transmembrane region" description="Helical" evidence="1">
    <location>
        <begin position="92"/>
        <end position="113"/>
    </location>
</feature>
<protein>
    <recommendedName>
        <fullName evidence="4">DUF2975 domain-containing protein</fullName>
    </recommendedName>
</protein>
<proteinExistence type="predicted"/>
<dbReference type="Proteomes" id="UP000236731">
    <property type="component" value="Unassembled WGS sequence"/>
</dbReference>
<reference evidence="3" key="1">
    <citation type="submission" date="2016-10" db="EMBL/GenBank/DDBJ databases">
        <authorList>
            <person name="Varghese N."/>
            <person name="Submissions S."/>
        </authorList>
    </citation>
    <scope>NUCLEOTIDE SEQUENCE [LARGE SCALE GENOMIC DNA]</scope>
    <source>
        <strain evidence="3">DSM 22361</strain>
    </source>
</reference>
<dbReference type="RefSeq" id="WP_103906302.1">
    <property type="nucleotide sequence ID" value="NZ_CP049246.1"/>
</dbReference>
<dbReference type="EMBL" id="FNUT01000006">
    <property type="protein sequence ID" value="SEG27607.1"/>
    <property type="molecule type" value="Genomic_DNA"/>
</dbReference>
<accession>A0A1H5YVV3</accession>
<organism evidence="2 3">
    <name type="scientific">Sphingobacterium lactis</name>
    <dbReference type="NCBI Taxonomy" id="797291"/>
    <lineage>
        <taxon>Bacteria</taxon>
        <taxon>Pseudomonadati</taxon>
        <taxon>Bacteroidota</taxon>
        <taxon>Sphingobacteriia</taxon>
        <taxon>Sphingobacteriales</taxon>
        <taxon>Sphingobacteriaceae</taxon>
        <taxon>Sphingobacterium</taxon>
    </lineage>
</organism>
<feature type="transmembrane region" description="Helical" evidence="1">
    <location>
        <begin position="125"/>
        <end position="145"/>
    </location>
</feature>
<feature type="transmembrane region" description="Helical" evidence="1">
    <location>
        <begin position="14"/>
        <end position="32"/>
    </location>
</feature>